<dbReference type="GO" id="GO:0005840">
    <property type="term" value="C:ribosome"/>
    <property type="evidence" value="ECO:0007669"/>
    <property type="project" value="UniProtKB-KW"/>
</dbReference>
<evidence type="ECO:0000313" key="5">
    <source>
        <dbReference type="EMBL" id="CDI74554.1"/>
    </source>
</evidence>
<reference evidence="5" key="1">
    <citation type="submission" date="2013-10" db="EMBL/GenBank/DDBJ databases">
        <title>Genomic analysis of the causative agents of coccidiosis in chickens.</title>
        <authorList>
            <person name="Reid A.J."/>
            <person name="Blake D."/>
            <person name="Billington K."/>
            <person name="Browne H."/>
            <person name="Dunn M."/>
            <person name="Hung S."/>
            <person name="Kawahara F."/>
            <person name="Miranda-Saavedra D."/>
            <person name="Mourier T."/>
            <person name="Nagra H."/>
            <person name="Otto T.D."/>
            <person name="Rawlings N."/>
            <person name="Sanchez A."/>
            <person name="Sanders M."/>
            <person name="Subramaniam C."/>
            <person name="Tay Y."/>
            <person name="Dear P."/>
            <person name="Doerig C."/>
            <person name="Gruber A."/>
            <person name="Parkinson J."/>
            <person name="Shirley M."/>
            <person name="Wan K.L."/>
            <person name="Berriman M."/>
            <person name="Tomley F."/>
            <person name="Pain A."/>
        </authorList>
    </citation>
    <scope>NUCLEOTIDE SEQUENCE [LARGE SCALE GENOMIC DNA]</scope>
    <source>
        <strain evidence="5">Houghton</strain>
    </source>
</reference>
<dbReference type="FunFam" id="1.10.10.1760:FF:000001">
    <property type="entry name" value="60S ribosomal protein L36"/>
    <property type="match status" value="1"/>
</dbReference>
<dbReference type="Pfam" id="PF01158">
    <property type="entry name" value="Ribosomal_L36e"/>
    <property type="match status" value="1"/>
</dbReference>
<organism evidence="5 6">
    <name type="scientific">Eimeria praecox</name>
    <dbReference type="NCBI Taxonomy" id="51316"/>
    <lineage>
        <taxon>Eukaryota</taxon>
        <taxon>Sar</taxon>
        <taxon>Alveolata</taxon>
        <taxon>Apicomplexa</taxon>
        <taxon>Conoidasida</taxon>
        <taxon>Coccidia</taxon>
        <taxon>Eucoccidiorida</taxon>
        <taxon>Eimeriorina</taxon>
        <taxon>Eimeriidae</taxon>
        <taxon>Eimeria</taxon>
    </lineage>
</organism>
<evidence type="ECO:0000313" key="6">
    <source>
        <dbReference type="Proteomes" id="UP000018201"/>
    </source>
</evidence>
<gene>
    <name evidence="5" type="ORF">EPH_0002810</name>
</gene>
<sequence length="130" mass="14737">MTNIWVGFRLFQDLFKSRVKLCWVSVLSLLFSVGLNKGFLVTKRTPPVRPSRRKGKKTTRVQAIREIIRQVAGFAPYERRVLDLIKIGTAATTKRALKFAKKRLGTHKRGKAKREELTNVAAAMKKKAAA</sequence>
<dbReference type="Gene3D" id="1.10.10.1760">
    <property type="entry name" value="60S ribosomal protein L36"/>
    <property type="match status" value="1"/>
</dbReference>
<dbReference type="PANTHER" id="PTHR10114">
    <property type="entry name" value="60S RIBOSOMAL PROTEIN L36"/>
    <property type="match status" value="1"/>
</dbReference>
<dbReference type="PROSITE" id="PS01190">
    <property type="entry name" value="RIBOSOMAL_L36E"/>
    <property type="match status" value="1"/>
</dbReference>
<evidence type="ECO:0000256" key="1">
    <source>
        <dbReference type="ARBA" id="ARBA00006509"/>
    </source>
</evidence>
<dbReference type="GO" id="GO:1990904">
    <property type="term" value="C:ribonucleoprotein complex"/>
    <property type="evidence" value="ECO:0007669"/>
    <property type="project" value="UniProtKB-KW"/>
</dbReference>
<dbReference type="InterPro" id="IPR000509">
    <property type="entry name" value="Ribosomal_eL36"/>
</dbReference>
<accession>U6G7I6</accession>
<reference evidence="5" key="2">
    <citation type="submission" date="2013-10" db="EMBL/GenBank/DDBJ databases">
        <authorList>
            <person name="Aslett M."/>
        </authorList>
    </citation>
    <scope>NUCLEOTIDE SEQUENCE [LARGE SCALE GENOMIC DNA]</scope>
    <source>
        <strain evidence="5">Houghton</strain>
    </source>
</reference>
<dbReference type="GO" id="GO:0006412">
    <property type="term" value="P:translation"/>
    <property type="evidence" value="ECO:0007669"/>
    <property type="project" value="InterPro"/>
</dbReference>
<proteinExistence type="inferred from homology"/>
<comment type="similarity">
    <text evidence="1 4">Belongs to the eukaryotic ribosomal protein eL36 family.</text>
</comment>
<dbReference type="GO" id="GO:0003735">
    <property type="term" value="F:structural constituent of ribosome"/>
    <property type="evidence" value="ECO:0007669"/>
    <property type="project" value="InterPro"/>
</dbReference>
<keyword evidence="6" id="KW-1185">Reference proteome</keyword>
<dbReference type="OrthoDB" id="25649at2759"/>
<dbReference type="VEuPathDB" id="ToxoDB:EPH_0002810"/>
<keyword evidence="3 4" id="KW-0687">Ribonucleoprotein</keyword>
<evidence type="ECO:0000256" key="4">
    <source>
        <dbReference type="RuleBase" id="RU000665"/>
    </source>
</evidence>
<dbReference type="AlphaFoldDB" id="U6G7I6"/>
<dbReference type="Proteomes" id="UP000018201">
    <property type="component" value="Unassembled WGS sequence"/>
</dbReference>
<evidence type="ECO:0000256" key="2">
    <source>
        <dbReference type="ARBA" id="ARBA00022980"/>
    </source>
</evidence>
<dbReference type="InterPro" id="IPR038097">
    <property type="entry name" value="Ribosomal_eL36_sf"/>
</dbReference>
<dbReference type="EMBL" id="HG690424">
    <property type="protein sequence ID" value="CDI74554.1"/>
    <property type="molecule type" value="Genomic_DNA"/>
</dbReference>
<evidence type="ECO:0000256" key="3">
    <source>
        <dbReference type="ARBA" id="ARBA00023274"/>
    </source>
</evidence>
<name>U6G7I6_9EIME</name>
<protein>
    <recommendedName>
        <fullName evidence="4">60S ribosomal protein L36</fullName>
    </recommendedName>
</protein>
<keyword evidence="2 4" id="KW-0689">Ribosomal protein</keyword>